<dbReference type="InterPro" id="IPR038396">
    <property type="entry name" value="SpoIIAA-like_sf"/>
</dbReference>
<dbReference type="RefSeq" id="WP_237466418.1">
    <property type="nucleotide sequence ID" value="NZ_CAKLDI010000001.1"/>
</dbReference>
<evidence type="ECO:0000313" key="2">
    <source>
        <dbReference type="Proteomes" id="UP000838672"/>
    </source>
</evidence>
<dbReference type="EMBL" id="CAKLDI010000001">
    <property type="protein sequence ID" value="CAH0534008.1"/>
    <property type="molecule type" value="Genomic_DNA"/>
</dbReference>
<dbReference type="InterPro" id="IPR021866">
    <property type="entry name" value="SpoIIAA-like"/>
</dbReference>
<accession>A0ABM8ZUK6</accession>
<evidence type="ECO:0000313" key="1">
    <source>
        <dbReference type="EMBL" id="CAH0534008.1"/>
    </source>
</evidence>
<dbReference type="Gene3D" id="3.40.50.10600">
    <property type="entry name" value="SpoIIaa-like domains"/>
    <property type="match status" value="1"/>
</dbReference>
<organism evidence="1 2">
    <name type="scientific">Vibrio stylophorae</name>
    <dbReference type="NCBI Taxonomy" id="659351"/>
    <lineage>
        <taxon>Bacteria</taxon>
        <taxon>Pseudomonadati</taxon>
        <taxon>Pseudomonadota</taxon>
        <taxon>Gammaproteobacteria</taxon>
        <taxon>Vibrionales</taxon>
        <taxon>Vibrionaceae</taxon>
        <taxon>Vibrio</taxon>
    </lineage>
</organism>
<keyword evidence="2" id="KW-1185">Reference proteome</keyword>
<protein>
    <recommendedName>
        <fullName evidence="3">STAS/SEC14 domain-containing protein</fullName>
    </recommendedName>
</protein>
<dbReference type="SUPFAM" id="SSF52091">
    <property type="entry name" value="SpoIIaa-like"/>
    <property type="match status" value="1"/>
</dbReference>
<gene>
    <name evidence="1" type="ORF">VST7929_01890</name>
</gene>
<sequence>MTHTYQPHGLTLGLHQEQDQWLFELTAKGTLTHEDYQYFTPLLNFAFERSHDDHALFLVDISELRGWTLQAAWDDYQIGQKHGKQFQKIALVGHHQWQTLAAKVSQWFTAGEVKSFTDRAQAREWLLGTEASNS</sequence>
<comment type="caution">
    <text evidence="1">The sequence shown here is derived from an EMBL/GenBank/DDBJ whole genome shotgun (WGS) entry which is preliminary data.</text>
</comment>
<proteinExistence type="predicted"/>
<name>A0ABM8ZUK6_9VIBR</name>
<reference evidence="1" key="1">
    <citation type="submission" date="2021-11" db="EMBL/GenBank/DDBJ databases">
        <authorList>
            <person name="Rodrigo-Torres L."/>
            <person name="Arahal R. D."/>
            <person name="Lucena T."/>
        </authorList>
    </citation>
    <scope>NUCLEOTIDE SEQUENCE</scope>
    <source>
        <strain evidence="1">CECT 7929</strain>
    </source>
</reference>
<dbReference type="InterPro" id="IPR036513">
    <property type="entry name" value="STAS_dom_sf"/>
</dbReference>
<dbReference type="Proteomes" id="UP000838672">
    <property type="component" value="Unassembled WGS sequence"/>
</dbReference>
<evidence type="ECO:0008006" key="3">
    <source>
        <dbReference type="Google" id="ProtNLM"/>
    </source>
</evidence>
<dbReference type="Pfam" id="PF11964">
    <property type="entry name" value="SpoIIAA-like"/>
    <property type="match status" value="1"/>
</dbReference>